<keyword evidence="6" id="KW-1015">Disulfide bond</keyword>
<dbReference type="InterPro" id="IPR036312">
    <property type="entry name" value="Bifun_inhib/LTP/seed_sf"/>
</dbReference>
<evidence type="ECO:0000256" key="5">
    <source>
        <dbReference type="ARBA" id="ARBA00022729"/>
    </source>
</evidence>
<dbReference type="Gene3D" id="1.10.110.10">
    <property type="entry name" value="Plant lipid-transfer and hydrophobic proteins"/>
    <property type="match status" value="1"/>
</dbReference>
<evidence type="ECO:0000256" key="4">
    <source>
        <dbReference type="ARBA" id="ARBA00022622"/>
    </source>
</evidence>
<dbReference type="AlphaFoldDB" id="A0A2Z7AWZ8"/>
<keyword evidence="13" id="KW-1185">Reference proteome</keyword>
<dbReference type="Pfam" id="PF14368">
    <property type="entry name" value="LTP_2"/>
    <property type="match status" value="1"/>
</dbReference>
<dbReference type="OrthoDB" id="911537at2759"/>
<dbReference type="EMBL" id="KV011876">
    <property type="protein sequence ID" value="KZV25450.1"/>
    <property type="molecule type" value="Genomic_DNA"/>
</dbReference>
<dbReference type="GO" id="GO:0005886">
    <property type="term" value="C:plasma membrane"/>
    <property type="evidence" value="ECO:0007669"/>
    <property type="project" value="UniProtKB-SubCell"/>
</dbReference>
<protein>
    <submittedName>
        <fullName evidence="12">Bifunctional inhibitor/lipid-transfer protein/seed storage 2S albumin superfamily protein</fullName>
    </submittedName>
</protein>
<feature type="chain" id="PRO_5016295523" evidence="10">
    <location>
        <begin position="25"/>
        <end position="186"/>
    </location>
</feature>
<comment type="subcellular location">
    <subcellularLocation>
        <location evidence="1">Cell membrane</location>
        <topology evidence="1">Lipid-anchor</topology>
        <topology evidence="1">GPI-anchor</topology>
    </subcellularLocation>
</comment>
<evidence type="ECO:0000256" key="1">
    <source>
        <dbReference type="ARBA" id="ARBA00004609"/>
    </source>
</evidence>
<name>A0A2Z7AWZ8_9LAMI</name>
<keyword evidence="5 10" id="KW-0732">Signal</keyword>
<dbReference type="InterPro" id="IPR043325">
    <property type="entry name" value="LTSS"/>
</dbReference>
<comment type="similarity">
    <text evidence="2">Belongs to the plant LTP family.</text>
</comment>
<dbReference type="SMART" id="SM00499">
    <property type="entry name" value="AAI"/>
    <property type="match status" value="1"/>
</dbReference>
<feature type="region of interest" description="Disordered" evidence="9">
    <location>
        <begin position="103"/>
        <end position="157"/>
    </location>
</feature>
<dbReference type="PANTHER" id="PTHR33044">
    <property type="entry name" value="BIFUNCTIONAL INHIBITOR/LIPID-TRANSFER PROTEIN/SEED STORAGE 2S ALBUMIN SUPERFAMILY PROTEIN-RELATED"/>
    <property type="match status" value="1"/>
</dbReference>
<dbReference type="FunFam" id="1.10.110.10:FF:000001">
    <property type="entry name" value="Bifunctional inhibitor/lipid-transfer protein/seed storage 2S albumin superfamily protein"/>
    <property type="match status" value="1"/>
</dbReference>
<feature type="domain" description="Bifunctional inhibitor/plant lipid transfer protein/seed storage helical" evidence="11">
    <location>
        <begin position="28"/>
        <end position="106"/>
    </location>
</feature>
<evidence type="ECO:0000313" key="12">
    <source>
        <dbReference type="EMBL" id="KZV25450.1"/>
    </source>
</evidence>
<sequence length="186" mass="18972">MASKTSYISLVILVTLMFYDRATAQSGCTNALVGLSPCLNYVSGNSSTPSSSCCVQLKGVVQSQAWCLCALLKSQSSSYLGIVINQTLALQLPGACKVQTPPTSQCDASNNGPSSAATPASPPSSGDEIPQGPTSTVEPDIPSETGSKTVSRNDGSSNGGSNIRQVFGYVGTLLLSLSCAYSAAGF</sequence>
<keyword evidence="4" id="KW-0336">GPI-anchor</keyword>
<accession>A0A2Z7AWZ8</accession>
<proteinExistence type="inferred from homology"/>
<evidence type="ECO:0000256" key="2">
    <source>
        <dbReference type="ARBA" id="ARBA00009748"/>
    </source>
</evidence>
<evidence type="ECO:0000256" key="3">
    <source>
        <dbReference type="ARBA" id="ARBA00022475"/>
    </source>
</evidence>
<organism evidence="12 13">
    <name type="scientific">Dorcoceras hygrometricum</name>
    <dbReference type="NCBI Taxonomy" id="472368"/>
    <lineage>
        <taxon>Eukaryota</taxon>
        <taxon>Viridiplantae</taxon>
        <taxon>Streptophyta</taxon>
        <taxon>Embryophyta</taxon>
        <taxon>Tracheophyta</taxon>
        <taxon>Spermatophyta</taxon>
        <taxon>Magnoliopsida</taxon>
        <taxon>eudicotyledons</taxon>
        <taxon>Gunneridae</taxon>
        <taxon>Pentapetalae</taxon>
        <taxon>asterids</taxon>
        <taxon>lamiids</taxon>
        <taxon>Lamiales</taxon>
        <taxon>Gesneriaceae</taxon>
        <taxon>Didymocarpoideae</taxon>
        <taxon>Trichosporeae</taxon>
        <taxon>Loxocarpinae</taxon>
        <taxon>Dorcoceras</taxon>
    </lineage>
</organism>
<dbReference type="SUPFAM" id="SSF47699">
    <property type="entry name" value="Bifunctional inhibitor/lipid-transfer protein/seed storage 2S albumin"/>
    <property type="match status" value="1"/>
</dbReference>
<reference evidence="12 13" key="1">
    <citation type="journal article" date="2015" name="Proc. Natl. Acad. Sci. U.S.A.">
        <title>The resurrection genome of Boea hygrometrica: A blueprint for survival of dehydration.</title>
        <authorList>
            <person name="Xiao L."/>
            <person name="Yang G."/>
            <person name="Zhang L."/>
            <person name="Yang X."/>
            <person name="Zhao S."/>
            <person name="Ji Z."/>
            <person name="Zhou Q."/>
            <person name="Hu M."/>
            <person name="Wang Y."/>
            <person name="Chen M."/>
            <person name="Xu Y."/>
            <person name="Jin H."/>
            <person name="Xiao X."/>
            <person name="Hu G."/>
            <person name="Bao F."/>
            <person name="Hu Y."/>
            <person name="Wan P."/>
            <person name="Li L."/>
            <person name="Deng X."/>
            <person name="Kuang T."/>
            <person name="Xiang C."/>
            <person name="Zhu J.K."/>
            <person name="Oliver M.J."/>
            <person name="He Y."/>
        </authorList>
    </citation>
    <scope>NUCLEOTIDE SEQUENCE [LARGE SCALE GENOMIC DNA]</scope>
    <source>
        <strain evidence="13">cv. XS01</strain>
    </source>
</reference>
<keyword evidence="7" id="KW-0325">Glycoprotein</keyword>
<feature type="signal peptide" evidence="10">
    <location>
        <begin position="1"/>
        <end position="24"/>
    </location>
</feature>
<keyword evidence="8" id="KW-0449">Lipoprotein</keyword>
<evidence type="ECO:0000256" key="10">
    <source>
        <dbReference type="SAM" id="SignalP"/>
    </source>
</evidence>
<gene>
    <name evidence="12" type="ORF">F511_17228</name>
</gene>
<evidence type="ECO:0000313" key="13">
    <source>
        <dbReference type="Proteomes" id="UP000250235"/>
    </source>
</evidence>
<keyword evidence="4" id="KW-0472">Membrane</keyword>
<feature type="compositionally biased region" description="Low complexity" evidence="9">
    <location>
        <begin position="108"/>
        <end position="126"/>
    </location>
</feature>
<keyword evidence="3" id="KW-1003">Cell membrane</keyword>
<evidence type="ECO:0000256" key="8">
    <source>
        <dbReference type="ARBA" id="ARBA00023288"/>
    </source>
</evidence>
<evidence type="ECO:0000256" key="6">
    <source>
        <dbReference type="ARBA" id="ARBA00023157"/>
    </source>
</evidence>
<evidence type="ECO:0000256" key="7">
    <source>
        <dbReference type="ARBA" id="ARBA00023180"/>
    </source>
</evidence>
<evidence type="ECO:0000256" key="9">
    <source>
        <dbReference type="SAM" id="MobiDB-lite"/>
    </source>
</evidence>
<dbReference type="CDD" id="cd00010">
    <property type="entry name" value="AAI_LTSS"/>
    <property type="match status" value="1"/>
</dbReference>
<dbReference type="Proteomes" id="UP000250235">
    <property type="component" value="Unassembled WGS sequence"/>
</dbReference>
<dbReference type="InterPro" id="IPR016140">
    <property type="entry name" value="Bifunc_inhib/LTP/seed_store"/>
</dbReference>
<dbReference type="GO" id="GO:0098552">
    <property type="term" value="C:side of membrane"/>
    <property type="evidence" value="ECO:0007669"/>
    <property type="project" value="UniProtKB-KW"/>
</dbReference>
<evidence type="ECO:0000259" key="11">
    <source>
        <dbReference type="SMART" id="SM00499"/>
    </source>
</evidence>